<dbReference type="EMBL" id="PGGS01000006">
    <property type="protein sequence ID" value="PNH12647.1"/>
    <property type="molecule type" value="Genomic_DNA"/>
</dbReference>
<feature type="domain" description="tRNA-guanine(15) transglycosylase-like" evidence="2">
    <location>
        <begin position="72"/>
        <end position="156"/>
    </location>
</feature>
<gene>
    <name evidence="3" type="ORF">TSOC_000422</name>
</gene>
<dbReference type="SUPFAM" id="SSF51713">
    <property type="entry name" value="tRNA-guanine transglycosylase"/>
    <property type="match status" value="1"/>
</dbReference>
<dbReference type="NCBIfam" id="TIGR00449">
    <property type="entry name" value="tgt_general"/>
    <property type="match status" value="1"/>
</dbReference>
<sequence length="212" mass="21995">TAGGYALSFPLRPPPGWEQPSAATADGEVECSALRAEVEALAAGMEPAGGGRVASVSGQVSPLPLGPDVTAGADDTKINLWSTAHRLDKAPLLPGCGCFACRRHSRAYVHHLLNTHEMLAEVLLEAHNTSHMQAFCQAVREAVAEGRFEQFRAWFRSLRAMPLVAPSRPPGGKRRALVQEAAAGGDGEETGEGAGGVGSHAGAQAGQNTGRA</sequence>
<evidence type="ECO:0000256" key="1">
    <source>
        <dbReference type="SAM" id="MobiDB-lite"/>
    </source>
</evidence>
<evidence type="ECO:0000259" key="2">
    <source>
        <dbReference type="Pfam" id="PF01702"/>
    </source>
</evidence>
<dbReference type="PANTHER" id="PTHR46064:SF1">
    <property type="entry name" value="QUEUINE TRNA-RIBOSYLTRANSFERASE ACCESSORY SUBUNIT 2"/>
    <property type="match status" value="1"/>
</dbReference>
<keyword evidence="4" id="KW-1185">Reference proteome</keyword>
<dbReference type="GO" id="GO:0006400">
    <property type="term" value="P:tRNA modification"/>
    <property type="evidence" value="ECO:0007669"/>
    <property type="project" value="InterPro"/>
</dbReference>
<dbReference type="AlphaFoldDB" id="A0A2J8AJE5"/>
<reference evidence="3 4" key="1">
    <citation type="journal article" date="2017" name="Mol. Biol. Evol.">
        <title>The 4-celled Tetrabaena socialis nuclear genome reveals the essential components for genetic control of cell number at the origin of multicellularity in the volvocine lineage.</title>
        <authorList>
            <person name="Featherston J."/>
            <person name="Arakaki Y."/>
            <person name="Hanschen E.R."/>
            <person name="Ferris P.J."/>
            <person name="Michod R.E."/>
            <person name="Olson B.J.S.C."/>
            <person name="Nozaki H."/>
            <person name="Durand P.M."/>
        </authorList>
    </citation>
    <scope>NUCLEOTIDE SEQUENCE [LARGE SCALE GENOMIC DNA]</scope>
    <source>
        <strain evidence="3 4">NIES-571</strain>
    </source>
</reference>
<feature type="region of interest" description="Disordered" evidence="1">
    <location>
        <begin position="166"/>
        <end position="212"/>
    </location>
</feature>
<dbReference type="Pfam" id="PF01702">
    <property type="entry name" value="TGT"/>
    <property type="match status" value="1"/>
</dbReference>
<dbReference type="GO" id="GO:0016740">
    <property type="term" value="F:transferase activity"/>
    <property type="evidence" value="ECO:0007669"/>
    <property type="project" value="UniProtKB-KW"/>
</dbReference>
<dbReference type="InterPro" id="IPR050852">
    <property type="entry name" value="Queuine_tRNA-ribosyltrfase"/>
</dbReference>
<feature type="non-terminal residue" evidence="3">
    <location>
        <position position="212"/>
    </location>
</feature>
<proteinExistence type="predicted"/>
<comment type="caution">
    <text evidence="3">The sequence shown here is derived from an EMBL/GenBank/DDBJ whole genome shotgun (WGS) entry which is preliminary data.</text>
</comment>
<dbReference type="Proteomes" id="UP000236333">
    <property type="component" value="Unassembled WGS sequence"/>
</dbReference>
<organism evidence="3 4">
    <name type="scientific">Tetrabaena socialis</name>
    <dbReference type="NCBI Taxonomy" id="47790"/>
    <lineage>
        <taxon>Eukaryota</taxon>
        <taxon>Viridiplantae</taxon>
        <taxon>Chlorophyta</taxon>
        <taxon>core chlorophytes</taxon>
        <taxon>Chlorophyceae</taxon>
        <taxon>CS clade</taxon>
        <taxon>Chlamydomonadales</taxon>
        <taxon>Tetrabaenaceae</taxon>
        <taxon>Tetrabaena</taxon>
    </lineage>
</organism>
<dbReference type="Gene3D" id="3.20.20.105">
    <property type="entry name" value="Queuine tRNA-ribosyltransferase-like"/>
    <property type="match status" value="1"/>
</dbReference>
<dbReference type="PANTHER" id="PTHR46064">
    <property type="entry name" value="QUEUINE TRNA-RIBOSYLTRANSFERASE ACCESSORY SUBUNIT 2"/>
    <property type="match status" value="1"/>
</dbReference>
<name>A0A2J8AJE5_9CHLO</name>
<dbReference type="InterPro" id="IPR036511">
    <property type="entry name" value="TGT-like_sf"/>
</dbReference>
<feature type="non-terminal residue" evidence="3">
    <location>
        <position position="1"/>
    </location>
</feature>
<evidence type="ECO:0000313" key="4">
    <source>
        <dbReference type="Proteomes" id="UP000236333"/>
    </source>
</evidence>
<evidence type="ECO:0000313" key="3">
    <source>
        <dbReference type="EMBL" id="PNH12647.1"/>
    </source>
</evidence>
<dbReference type="OrthoDB" id="27601at2759"/>
<protein>
    <submittedName>
        <fullName evidence="3">Queuine tRNA-ribosyltransferase subunit QTRTD1</fullName>
    </submittedName>
</protein>
<keyword evidence="3" id="KW-0808">Transferase</keyword>
<dbReference type="InterPro" id="IPR002616">
    <property type="entry name" value="tRNA_ribo_trans-like"/>
</dbReference>
<accession>A0A2J8AJE5</accession>